<protein>
    <submittedName>
        <fullName evidence="1">Uncharacterized protein family (UPF0175)</fullName>
    </submittedName>
</protein>
<accession>A0A1G6ZEX5</accession>
<dbReference type="Proteomes" id="UP000198748">
    <property type="component" value="Unassembled WGS sequence"/>
</dbReference>
<dbReference type="OrthoDB" id="5771572at2"/>
<evidence type="ECO:0000313" key="2">
    <source>
        <dbReference type="Proteomes" id="UP000198748"/>
    </source>
</evidence>
<evidence type="ECO:0000313" key="1">
    <source>
        <dbReference type="EMBL" id="SDE00385.1"/>
    </source>
</evidence>
<keyword evidence="2" id="KW-1185">Reference proteome</keyword>
<name>A0A1G6ZEX5_9BACT</name>
<proteinExistence type="predicted"/>
<dbReference type="RefSeq" id="WP_090147262.1">
    <property type="nucleotide sequence ID" value="NZ_FNAN01000003.1"/>
</dbReference>
<dbReference type="Pfam" id="PF03683">
    <property type="entry name" value="UPF0175"/>
    <property type="match status" value="1"/>
</dbReference>
<gene>
    <name evidence="1" type="ORF">SAMN04487996_10384</name>
</gene>
<dbReference type="STRING" id="659014.SAMN04487996_10384"/>
<reference evidence="2" key="1">
    <citation type="submission" date="2016-10" db="EMBL/GenBank/DDBJ databases">
        <authorList>
            <person name="Varghese N."/>
            <person name="Submissions S."/>
        </authorList>
    </citation>
    <scope>NUCLEOTIDE SEQUENCE [LARGE SCALE GENOMIC DNA]</scope>
    <source>
        <strain evidence="2">DSM 25329</strain>
    </source>
</reference>
<dbReference type="AlphaFoldDB" id="A0A1G6ZEX5"/>
<sequence length="75" mass="8114">MKALTINLPESLDSEEFEIKMLLAGQLYERGKVSAGQAAGIVGISKRSFIEIMGRFGFSLFGDSMEDLKGDIANA</sequence>
<dbReference type="EMBL" id="FNAN01000003">
    <property type="protein sequence ID" value="SDE00385.1"/>
    <property type="molecule type" value="Genomic_DNA"/>
</dbReference>
<organism evidence="1 2">
    <name type="scientific">Dyadobacter soli</name>
    <dbReference type="NCBI Taxonomy" id="659014"/>
    <lineage>
        <taxon>Bacteria</taxon>
        <taxon>Pseudomonadati</taxon>
        <taxon>Bacteroidota</taxon>
        <taxon>Cytophagia</taxon>
        <taxon>Cytophagales</taxon>
        <taxon>Spirosomataceae</taxon>
        <taxon>Dyadobacter</taxon>
    </lineage>
</organism>
<dbReference type="InterPro" id="IPR005368">
    <property type="entry name" value="UPF0175"/>
</dbReference>